<dbReference type="RefSeq" id="WP_124327887.1">
    <property type="nucleotide sequence ID" value="NZ_BEXT01000001.1"/>
</dbReference>
<dbReference type="SUPFAM" id="SSF50129">
    <property type="entry name" value="GroES-like"/>
    <property type="match status" value="1"/>
</dbReference>
<dbReference type="Proteomes" id="UP000288096">
    <property type="component" value="Unassembled WGS sequence"/>
</dbReference>
<keyword evidence="5" id="KW-1185">Reference proteome</keyword>
<keyword evidence="2" id="KW-0560">Oxidoreductase</keyword>
<dbReference type="PROSITE" id="PS01162">
    <property type="entry name" value="QOR_ZETA_CRYSTAL"/>
    <property type="match status" value="1"/>
</dbReference>
<name>A0A401FU20_9BACT</name>
<comment type="caution">
    <text evidence="4">The sequence shown here is derived from an EMBL/GenBank/DDBJ whole genome shotgun (WGS) entry which is preliminary data.</text>
</comment>
<dbReference type="GO" id="GO:0070402">
    <property type="term" value="F:NADPH binding"/>
    <property type="evidence" value="ECO:0007669"/>
    <property type="project" value="TreeGrafter"/>
</dbReference>
<gene>
    <name evidence="4" type="ORF">DENIS_1430</name>
</gene>
<dbReference type="InterPro" id="IPR002364">
    <property type="entry name" value="Quin_OxRdtase/zeta-crystal_CS"/>
</dbReference>
<protein>
    <submittedName>
        <fullName evidence="4">Alcohol dehydrogenase</fullName>
    </submittedName>
</protein>
<dbReference type="InterPro" id="IPR020843">
    <property type="entry name" value="ER"/>
</dbReference>
<dbReference type="SMART" id="SM00829">
    <property type="entry name" value="PKS_ER"/>
    <property type="match status" value="1"/>
</dbReference>
<dbReference type="EMBL" id="BEXT01000001">
    <property type="protein sequence ID" value="GBC60477.1"/>
    <property type="molecule type" value="Genomic_DNA"/>
</dbReference>
<dbReference type="InterPro" id="IPR036291">
    <property type="entry name" value="NAD(P)-bd_dom_sf"/>
</dbReference>
<dbReference type="Pfam" id="PF08240">
    <property type="entry name" value="ADH_N"/>
    <property type="match status" value="1"/>
</dbReference>
<sequence>MKAVLLRGAGDAHLLELTNVPKPQITDPHFIRVRLHAAGINPIDYKMRRIGTLFPDRLPAILGCDGAGVVEAVGKNVRRFTVGDGVYFFNGGIGGPEPGNYAEYTIIHEDYAALKPRNLTMTEAAAVPLVWLTAWEALADRAELKAGQTILIHAGAGGVGHVAIQIARNLGAKIATTVSSPKKAAFAQSLGADYCIHYRETDFVQAVLAWTDGQGVDVVFDTVGQQTFCRSFTATRIYGRVVTLLEDLCSADRIKVAKFRNLSVIYELMLTPMFLKMHEERVAQRQALEKATRHIEEGTLKVRVGDILPLEQVAEAHRRIEEGHLTGKLVLDIVQ</sequence>
<proteinExistence type="predicted"/>
<dbReference type="OrthoDB" id="9808651at2"/>
<dbReference type="Gene3D" id="3.90.180.10">
    <property type="entry name" value="Medium-chain alcohol dehydrogenases, catalytic domain"/>
    <property type="match status" value="1"/>
</dbReference>
<organism evidence="4 5">
    <name type="scientific">Desulfonema ishimotonii</name>
    <dbReference type="NCBI Taxonomy" id="45657"/>
    <lineage>
        <taxon>Bacteria</taxon>
        <taxon>Pseudomonadati</taxon>
        <taxon>Thermodesulfobacteriota</taxon>
        <taxon>Desulfobacteria</taxon>
        <taxon>Desulfobacterales</taxon>
        <taxon>Desulfococcaceae</taxon>
        <taxon>Desulfonema</taxon>
    </lineage>
</organism>
<keyword evidence="1" id="KW-0521">NADP</keyword>
<evidence type="ECO:0000313" key="5">
    <source>
        <dbReference type="Proteomes" id="UP000288096"/>
    </source>
</evidence>
<evidence type="ECO:0000313" key="4">
    <source>
        <dbReference type="EMBL" id="GBC60477.1"/>
    </source>
</evidence>
<dbReference type="InterPro" id="IPR011032">
    <property type="entry name" value="GroES-like_sf"/>
</dbReference>
<dbReference type="GO" id="GO:0008270">
    <property type="term" value="F:zinc ion binding"/>
    <property type="evidence" value="ECO:0007669"/>
    <property type="project" value="InterPro"/>
</dbReference>
<dbReference type="Pfam" id="PF13602">
    <property type="entry name" value="ADH_zinc_N_2"/>
    <property type="match status" value="1"/>
</dbReference>
<accession>A0A401FU20</accession>
<dbReference type="AlphaFoldDB" id="A0A401FU20"/>
<reference evidence="5" key="2">
    <citation type="submission" date="2019-01" db="EMBL/GenBank/DDBJ databases">
        <title>Genome sequence of Desulfonema ishimotonii strain Tokyo 01.</title>
        <authorList>
            <person name="Fukui M."/>
        </authorList>
    </citation>
    <scope>NUCLEOTIDE SEQUENCE [LARGE SCALE GENOMIC DNA]</scope>
    <source>
        <strain evidence="5">Tokyo 01</strain>
    </source>
</reference>
<dbReference type="SUPFAM" id="SSF51735">
    <property type="entry name" value="NAD(P)-binding Rossmann-fold domains"/>
    <property type="match status" value="1"/>
</dbReference>
<dbReference type="CDD" id="cd08272">
    <property type="entry name" value="MDR6"/>
    <property type="match status" value="1"/>
</dbReference>
<dbReference type="GO" id="GO:0016651">
    <property type="term" value="F:oxidoreductase activity, acting on NAD(P)H"/>
    <property type="evidence" value="ECO:0007669"/>
    <property type="project" value="TreeGrafter"/>
</dbReference>
<evidence type="ECO:0000256" key="1">
    <source>
        <dbReference type="ARBA" id="ARBA00022857"/>
    </source>
</evidence>
<evidence type="ECO:0000256" key="2">
    <source>
        <dbReference type="ARBA" id="ARBA00023002"/>
    </source>
</evidence>
<evidence type="ECO:0000259" key="3">
    <source>
        <dbReference type="SMART" id="SM00829"/>
    </source>
</evidence>
<dbReference type="Gene3D" id="3.40.50.720">
    <property type="entry name" value="NAD(P)-binding Rossmann-like Domain"/>
    <property type="match status" value="1"/>
</dbReference>
<dbReference type="InterPro" id="IPR013154">
    <property type="entry name" value="ADH-like_N"/>
</dbReference>
<reference evidence="5" key="1">
    <citation type="submission" date="2017-11" db="EMBL/GenBank/DDBJ databases">
        <authorList>
            <person name="Watanabe M."/>
            <person name="Kojima H."/>
        </authorList>
    </citation>
    <scope>NUCLEOTIDE SEQUENCE [LARGE SCALE GENOMIC DNA]</scope>
    <source>
        <strain evidence="5">Tokyo 01</strain>
    </source>
</reference>
<feature type="domain" description="Enoyl reductase (ER)" evidence="3">
    <location>
        <begin position="10"/>
        <end position="331"/>
    </location>
</feature>
<dbReference type="PANTHER" id="PTHR48106">
    <property type="entry name" value="QUINONE OXIDOREDUCTASE PIG3-RELATED"/>
    <property type="match status" value="1"/>
</dbReference>